<dbReference type="AlphaFoldDB" id="A0A1T4WXB7"/>
<dbReference type="InterPro" id="IPR021352">
    <property type="entry name" value="DUF2971"/>
</dbReference>
<evidence type="ECO:0008006" key="3">
    <source>
        <dbReference type="Google" id="ProtNLM"/>
    </source>
</evidence>
<dbReference type="STRING" id="1147123.SAMN05443428_10474"/>
<dbReference type="Pfam" id="PF11185">
    <property type="entry name" value="DUF2971"/>
    <property type="match status" value="1"/>
</dbReference>
<dbReference type="RefSeq" id="WP_078695706.1">
    <property type="nucleotide sequence ID" value="NZ_FUYH01000004.1"/>
</dbReference>
<name>A0A1T4WXB7_9CLOT</name>
<keyword evidence="2" id="KW-1185">Reference proteome</keyword>
<proteinExistence type="predicted"/>
<dbReference type="EMBL" id="FUYH01000004">
    <property type="protein sequence ID" value="SKA81525.1"/>
    <property type="molecule type" value="Genomic_DNA"/>
</dbReference>
<dbReference type="Proteomes" id="UP000190105">
    <property type="component" value="Unassembled WGS sequence"/>
</dbReference>
<protein>
    <recommendedName>
        <fullName evidence="3">DUF2971 domain-containing protein</fullName>
    </recommendedName>
</protein>
<reference evidence="2" key="1">
    <citation type="submission" date="2017-02" db="EMBL/GenBank/DDBJ databases">
        <authorList>
            <person name="Varghese N."/>
            <person name="Submissions S."/>
        </authorList>
    </citation>
    <scope>NUCLEOTIDE SEQUENCE [LARGE SCALE GENOMIC DNA]</scope>
    <source>
        <strain evidence="2">USBA 833</strain>
    </source>
</reference>
<evidence type="ECO:0000313" key="1">
    <source>
        <dbReference type="EMBL" id="SKA81525.1"/>
    </source>
</evidence>
<dbReference type="OrthoDB" id="8548541at2"/>
<organism evidence="1 2">
    <name type="scientific">Caloramator quimbayensis</name>
    <dbReference type="NCBI Taxonomy" id="1147123"/>
    <lineage>
        <taxon>Bacteria</taxon>
        <taxon>Bacillati</taxon>
        <taxon>Bacillota</taxon>
        <taxon>Clostridia</taxon>
        <taxon>Eubacteriales</taxon>
        <taxon>Clostridiaceae</taxon>
        <taxon>Caloramator</taxon>
    </lineage>
</organism>
<accession>A0A1T4WXB7</accession>
<gene>
    <name evidence="1" type="ORF">SAMN05443428_10474</name>
</gene>
<sequence>MKNEEERFKEFIPYSNDIICKYMDFPEFLGFLEYKSLHFTRADKFEDEFEGKVPRSFQKYYCDFYNFRRKTYINSWSIFQSESYAMWHIYSKRYGVAVKTTVGKLSKVLLNSGAKLYKVKYVDYNKCGLNIDVPPLIINKEAAKNFFLLKPKFYEYEREIRAIVINDKELPFIDVGVNIENFIDEVIISPFADKWFTGLVRDLIYNRYNMDFVKIFCSDVEIGRV</sequence>
<evidence type="ECO:0000313" key="2">
    <source>
        <dbReference type="Proteomes" id="UP000190105"/>
    </source>
</evidence>